<gene>
    <name evidence="3" type="primary">6046366</name>
    <name evidence="2" type="ORF">CpipJ_CPIJ012843</name>
</gene>
<dbReference type="AlphaFoldDB" id="B0X1R1"/>
<dbReference type="Pfam" id="PF06757">
    <property type="entry name" value="Ins_allergen_rp"/>
    <property type="match status" value="1"/>
</dbReference>
<dbReference type="VEuPathDB" id="VectorBase:CQUJHB010563"/>
<dbReference type="Proteomes" id="UP000002320">
    <property type="component" value="Unassembled WGS sequence"/>
</dbReference>
<dbReference type="OrthoDB" id="7882129at2759"/>
<dbReference type="OMA" id="IDIEFVI"/>
<evidence type="ECO:0000313" key="2">
    <source>
        <dbReference type="EMBL" id="EDS38789.1"/>
    </source>
</evidence>
<dbReference type="eggNOG" id="ENOG502T6R6">
    <property type="taxonomic scope" value="Eukaryota"/>
</dbReference>
<organism>
    <name type="scientific">Culex quinquefasciatus</name>
    <name type="common">Southern house mosquito</name>
    <name type="synonym">Culex pungens</name>
    <dbReference type="NCBI Taxonomy" id="7176"/>
    <lineage>
        <taxon>Eukaryota</taxon>
        <taxon>Metazoa</taxon>
        <taxon>Ecdysozoa</taxon>
        <taxon>Arthropoda</taxon>
        <taxon>Hexapoda</taxon>
        <taxon>Insecta</taxon>
        <taxon>Pterygota</taxon>
        <taxon>Neoptera</taxon>
        <taxon>Endopterygota</taxon>
        <taxon>Diptera</taxon>
        <taxon>Nematocera</taxon>
        <taxon>Culicoidea</taxon>
        <taxon>Culicidae</taxon>
        <taxon>Culicinae</taxon>
        <taxon>Culicini</taxon>
        <taxon>Culex</taxon>
        <taxon>Culex</taxon>
    </lineage>
</organism>
<dbReference type="EMBL" id="DS232267">
    <property type="protein sequence ID" value="EDS38789.1"/>
    <property type="molecule type" value="Genomic_DNA"/>
</dbReference>
<evidence type="ECO:0000313" key="3">
    <source>
        <dbReference type="EnsemblMetazoa" id="CPIJ012843-PA"/>
    </source>
</evidence>
<dbReference type="VEuPathDB" id="VectorBase:CPIJ012843"/>
<protein>
    <submittedName>
        <fullName evidence="2 3">Uncharacterized protein</fullName>
    </submittedName>
</protein>
<dbReference type="InParanoid" id="B0X1R1"/>
<evidence type="ECO:0000256" key="1">
    <source>
        <dbReference type="SAM" id="SignalP"/>
    </source>
</evidence>
<keyword evidence="1" id="KW-0732">Signal</keyword>
<dbReference type="HOGENOM" id="CLU_099971_0_0_1"/>
<proteinExistence type="predicted"/>
<dbReference type="EnsemblMetazoa" id="CPIJ012843-RA">
    <property type="protein sequence ID" value="CPIJ012843-PA"/>
    <property type="gene ID" value="CPIJ012843"/>
</dbReference>
<dbReference type="PANTHER" id="PTHR21163">
    <property type="entry name" value="PROTEIN G12"/>
    <property type="match status" value="1"/>
</dbReference>
<name>B0X1R1_CULQU</name>
<reference evidence="2" key="1">
    <citation type="submission" date="2007-03" db="EMBL/GenBank/DDBJ databases">
        <title>Annotation of Culex pipiens quinquefasciatus.</title>
        <authorList>
            <consortium name="The Broad Institute Genome Sequencing Platform"/>
            <person name="Atkinson P.W."/>
            <person name="Hemingway J."/>
            <person name="Christensen B.M."/>
            <person name="Higgs S."/>
            <person name="Kodira C."/>
            <person name="Hannick L."/>
            <person name="Megy K."/>
            <person name="O'Leary S."/>
            <person name="Pearson M."/>
            <person name="Haas B.J."/>
            <person name="Mauceli E."/>
            <person name="Wortman J.R."/>
            <person name="Lee N.H."/>
            <person name="Guigo R."/>
            <person name="Stanke M."/>
            <person name="Alvarado L."/>
            <person name="Amedeo P."/>
            <person name="Antoine C.H."/>
            <person name="Arensburger P."/>
            <person name="Bidwell S.L."/>
            <person name="Crawford M."/>
            <person name="Camaro F."/>
            <person name="Devon K."/>
            <person name="Engels R."/>
            <person name="Hammond M."/>
            <person name="Howarth C."/>
            <person name="Koehrsen M."/>
            <person name="Lawson D."/>
            <person name="Montgomery P."/>
            <person name="Nene V."/>
            <person name="Nusbaum C."/>
            <person name="Puiu D."/>
            <person name="Romero-Severson J."/>
            <person name="Severson D.W."/>
            <person name="Shumway M."/>
            <person name="Sisk P."/>
            <person name="Stolte C."/>
            <person name="Zeng Q."/>
            <person name="Eisenstadt E."/>
            <person name="Fraser-Liggett C."/>
            <person name="Strausberg R."/>
            <person name="Galagan J."/>
            <person name="Birren B."/>
            <person name="Collins F.H."/>
        </authorList>
    </citation>
    <scope>NUCLEOTIDE SEQUENCE [LARGE SCALE GENOMIC DNA]</scope>
    <source>
        <strain evidence="2">JHB</strain>
    </source>
</reference>
<feature type="signal peptide" evidence="1">
    <location>
        <begin position="1"/>
        <end position="22"/>
    </location>
</feature>
<reference evidence="3" key="2">
    <citation type="submission" date="2021-02" db="UniProtKB">
        <authorList>
            <consortium name="EnsemblMetazoa"/>
        </authorList>
    </citation>
    <scope>IDENTIFICATION</scope>
    <source>
        <strain evidence="3">JHB</strain>
    </source>
</reference>
<feature type="chain" id="PRO_5014567098" evidence="1">
    <location>
        <begin position="23"/>
        <end position="209"/>
    </location>
</feature>
<accession>B0X1R1</accession>
<dbReference type="PANTHER" id="PTHR21163:SF1">
    <property type="entry name" value="PROTEIN G12"/>
    <property type="match status" value="1"/>
</dbReference>
<evidence type="ECO:0000313" key="4">
    <source>
        <dbReference type="Proteomes" id="UP000002320"/>
    </source>
</evidence>
<dbReference type="InterPro" id="IPR010629">
    <property type="entry name" value="Ins_allergen"/>
</dbReference>
<keyword evidence="4" id="KW-1185">Reference proteome</keyword>
<dbReference type="KEGG" id="cqu:CpipJ_CPIJ012843"/>
<sequence>MKSQIFLLVFAFLLKYAPPTNGQSLQDDLNDLQQHVPMAQIQELFVRYLMADPEFRQTVQYFRGPEFATMWNRFLEVPKVRELFTYMTSAGLMVNEALEMFAGFTGMEKPRTKFRRSPKSGGFRAFIAEVVELCSSSDLASAHEAKKSSSSQYREMVSKFEAPEFKRLLAEASDDPQVKPLQDELSSYGIDFDVLFELWKSFFGWSSIF</sequence>